<dbReference type="Pfam" id="PF00512">
    <property type="entry name" value="HisKA"/>
    <property type="match status" value="1"/>
</dbReference>
<protein>
    <recommendedName>
        <fullName evidence="3">histidine kinase</fullName>
        <ecNumber evidence="3">2.7.13.3</ecNumber>
    </recommendedName>
</protein>
<dbReference type="EC" id="2.7.13.3" evidence="3"/>
<feature type="domain" description="Response regulatory" evidence="14">
    <location>
        <begin position="916"/>
        <end position="1032"/>
    </location>
</feature>
<evidence type="ECO:0000256" key="4">
    <source>
        <dbReference type="ARBA" id="ARBA00022553"/>
    </source>
</evidence>
<evidence type="ECO:0000256" key="3">
    <source>
        <dbReference type="ARBA" id="ARBA00012438"/>
    </source>
</evidence>
<evidence type="ECO:0000259" key="13">
    <source>
        <dbReference type="PROSITE" id="PS50109"/>
    </source>
</evidence>
<dbReference type="Gene3D" id="3.30.450.20">
    <property type="entry name" value="PAS domain"/>
    <property type="match status" value="5"/>
</dbReference>
<dbReference type="SMART" id="SM00387">
    <property type="entry name" value="HATPase_c"/>
    <property type="match status" value="1"/>
</dbReference>
<dbReference type="InterPro" id="IPR003661">
    <property type="entry name" value="HisK_dim/P_dom"/>
</dbReference>
<feature type="domain" description="Histidine kinase" evidence="13">
    <location>
        <begin position="671"/>
        <end position="887"/>
    </location>
</feature>
<dbReference type="Gene3D" id="2.10.70.100">
    <property type="match status" value="1"/>
</dbReference>
<dbReference type="InterPro" id="IPR005467">
    <property type="entry name" value="His_kinase_dom"/>
</dbReference>
<comment type="caution">
    <text evidence="17">The sequence shown here is derived from an EMBL/GenBank/DDBJ whole genome shotgun (WGS) entry which is preliminary data.</text>
</comment>
<dbReference type="InterPro" id="IPR003594">
    <property type="entry name" value="HATPase_dom"/>
</dbReference>
<dbReference type="SUPFAM" id="SSF55874">
    <property type="entry name" value="ATPase domain of HSP90 chaperone/DNA topoisomerase II/histidine kinase"/>
    <property type="match status" value="1"/>
</dbReference>
<dbReference type="PROSITE" id="PS50110">
    <property type="entry name" value="RESPONSE_REGULATORY"/>
    <property type="match status" value="1"/>
</dbReference>
<dbReference type="SUPFAM" id="SSF55785">
    <property type="entry name" value="PYP-like sensor domain (PAS domain)"/>
    <property type="match status" value="5"/>
</dbReference>
<dbReference type="Pfam" id="PF08447">
    <property type="entry name" value="PAS_3"/>
    <property type="match status" value="1"/>
</dbReference>
<dbReference type="CDD" id="cd17546">
    <property type="entry name" value="REC_hyHK_CKI1_RcsC-like"/>
    <property type="match status" value="1"/>
</dbReference>
<dbReference type="InterPro" id="IPR000014">
    <property type="entry name" value="PAS"/>
</dbReference>
<dbReference type="PROSITE" id="PS50113">
    <property type="entry name" value="PAC"/>
    <property type="match status" value="3"/>
</dbReference>
<keyword evidence="11" id="KW-0131">Cell cycle</keyword>
<keyword evidence="6" id="KW-0547">Nucleotide-binding</keyword>
<dbReference type="GO" id="GO:0006355">
    <property type="term" value="P:regulation of DNA-templated transcription"/>
    <property type="evidence" value="ECO:0007669"/>
    <property type="project" value="InterPro"/>
</dbReference>
<feature type="domain" description="PAC" evidence="16">
    <location>
        <begin position="602"/>
        <end position="653"/>
    </location>
</feature>
<dbReference type="InterPro" id="IPR011006">
    <property type="entry name" value="CheY-like_superfamily"/>
</dbReference>
<organism evidence="17 18">
    <name type="scientific">Thioflexithrix psekupsensis</name>
    <dbReference type="NCBI Taxonomy" id="1570016"/>
    <lineage>
        <taxon>Bacteria</taxon>
        <taxon>Pseudomonadati</taxon>
        <taxon>Pseudomonadota</taxon>
        <taxon>Gammaproteobacteria</taxon>
        <taxon>Thiotrichales</taxon>
        <taxon>Thioflexithrix</taxon>
    </lineage>
</organism>
<dbReference type="SMART" id="SM00388">
    <property type="entry name" value="HisKA"/>
    <property type="match status" value="1"/>
</dbReference>
<dbReference type="InterPro" id="IPR036097">
    <property type="entry name" value="HisK_dim/P_sf"/>
</dbReference>
<dbReference type="RefSeq" id="WP_086488595.1">
    <property type="nucleotide sequence ID" value="NZ_MSLT01000018.1"/>
</dbReference>
<evidence type="ECO:0000256" key="10">
    <source>
        <dbReference type="ARBA" id="ARBA00023136"/>
    </source>
</evidence>
<evidence type="ECO:0000256" key="2">
    <source>
        <dbReference type="ARBA" id="ARBA00004370"/>
    </source>
</evidence>
<dbReference type="InterPro" id="IPR001789">
    <property type="entry name" value="Sig_transdc_resp-reg_receiver"/>
</dbReference>
<evidence type="ECO:0000313" key="17">
    <source>
        <dbReference type="EMBL" id="OUD13147.1"/>
    </source>
</evidence>
<dbReference type="EMBL" id="MSLT01000018">
    <property type="protein sequence ID" value="OUD13147.1"/>
    <property type="molecule type" value="Genomic_DNA"/>
</dbReference>
<dbReference type="Pfam" id="PF00989">
    <property type="entry name" value="PAS"/>
    <property type="match status" value="2"/>
</dbReference>
<keyword evidence="8" id="KW-0067">ATP-binding</keyword>
<name>A0A251X6C2_9GAMM</name>
<dbReference type="InterPro" id="IPR013655">
    <property type="entry name" value="PAS_fold_3"/>
</dbReference>
<keyword evidence="10" id="KW-0472">Membrane</keyword>
<dbReference type="GO" id="GO:0016020">
    <property type="term" value="C:membrane"/>
    <property type="evidence" value="ECO:0007669"/>
    <property type="project" value="UniProtKB-SubCell"/>
</dbReference>
<keyword evidence="18" id="KW-1185">Reference proteome</keyword>
<comment type="catalytic activity">
    <reaction evidence="1">
        <text>ATP + protein L-histidine = ADP + protein N-phospho-L-histidine.</text>
        <dbReference type="EC" id="2.7.13.3"/>
    </reaction>
</comment>
<dbReference type="CDD" id="cd16922">
    <property type="entry name" value="HATPase_EvgS-ArcB-TorS-like"/>
    <property type="match status" value="1"/>
</dbReference>
<dbReference type="OrthoDB" id="9792854at2"/>
<dbReference type="Proteomes" id="UP000194798">
    <property type="component" value="Unassembled WGS sequence"/>
</dbReference>
<dbReference type="PROSITE" id="PS50112">
    <property type="entry name" value="PAS"/>
    <property type="match status" value="3"/>
</dbReference>
<dbReference type="Pfam" id="PF13426">
    <property type="entry name" value="PAS_9"/>
    <property type="match status" value="2"/>
</dbReference>
<dbReference type="SUPFAM" id="SSF52172">
    <property type="entry name" value="CheY-like"/>
    <property type="match status" value="1"/>
</dbReference>
<evidence type="ECO:0000313" key="18">
    <source>
        <dbReference type="Proteomes" id="UP000194798"/>
    </source>
</evidence>
<evidence type="ECO:0000256" key="11">
    <source>
        <dbReference type="ARBA" id="ARBA00023306"/>
    </source>
</evidence>
<proteinExistence type="predicted"/>
<dbReference type="FunFam" id="1.10.287.130:FF:000038">
    <property type="entry name" value="Sensory transduction histidine kinase"/>
    <property type="match status" value="1"/>
</dbReference>
<evidence type="ECO:0000256" key="7">
    <source>
        <dbReference type="ARBA" id="ARBA00022777"/>
    </source>
</evidence>
<dbReference type="InterPro" id="IPR036890">
    <property type="entry name" value="HATPase_C_sf"/>
</dbReference>
<feature type="domain" description="PAS" evidence="15">
    <location>
        <begin position="14"/>
        <end position="84"/>
    </location>
</feature>
<sequence>MTTSPSFSNELLGLTEPLATLFNQLSTPVFVRDDKQRWCYLNDAACQFFGQSRSFMLGRSDNELFPPLQSQAMQQGDGELLDKTVAHLNLQLNLIARGRLQQVTVSKSLYQWPESQQFYFICEIHLPLEKNKSVHDEQILPIDEVYLKNIFDKSAVGMALLDQQGNYLYCNEKLVSMLGKSIQQLQKSNYSDFLHESDVALHQARFQQLILKQLSEYRLEQRLLYREHHYFWVEVWISNTYLDYSFQENHWIIAIIADISARKTTEYALRESESRLRKAQQIARLGSWEWDIERDLMYLSEELCEFLALPYSLQKRPSSLFYDNIHPDDRYVVQQKIQRAIQYRTDCEVEFRIVQTGGGLRYLQAYAKVIYNRQGQAYSVFGIAQDITDRKSIDLALYESDQYRHLIEEALIGLALTRLDGTFVEVNSAFARMLGYMPEDIINQLSDAKLTPPSYLENLQEQQKLLQKNGRYGPIEKEYYHHNGHVVPIRISGVLVERNNQPFIWHNVEDITEQRQAENRLKNINSILYQFKTTLDMTLDCVFMFYFRSLRFFYANEGALKMLGYRRLELFARTPIDIDAHFDQSEFRNMINPLMTGALPSLTFETTYLHQSGTSIPVEVFLQYIQVAGQAGRFVAIVRDITERKQVEARLQKAKEAAESANRAKSTFLANMSHELRTPLNAILGYTQIFQRDLTLSESQREGIDIIHRSGEYLLTLINDVLDLSKIEAGAIELKPHDFYLLPFLNNLVDLFRIRSQEKNIKFIYQPQEDLPKAIFLDEKRLRQILINLLSNAIKFTQQGSVIFSVRYQQQKLFFKVADTGIGIAVNELDKIFLPFRQIETQHYQNEGTGLGLAISKRLVERMGGTLEVSSLLGEGSTFLLILDVQLTQNDALPPPVIYLPIVGFHSSVPEKKSYNLLIVDDQEENRSVFTHLFESLGFHVLESNNGHHTLELVAKERIDLIIMDLIMPDLDGFETTRLLRQQWTKEQLAIIACSASAFDYHRQESLNAGCNAFIAKPVQAEELLAVVADILKLKWIRTEITQKNIPLLRQEETMALTVENVKHFILPQREQLESLLDLAMRGDVFAVVHFVQKLGLNNSQCQDFCERITFLAKNYEFKKIREVLKAVLD</sequence>
<dbReference type="SMART" id="SM00086">
    <property type="entry name" value="PAC"/>
    <property type="match status" value="4"/>
</dbReference>
<dbReference type="Pfam" id="PF00072">
    <property type="entry name" value="Response_reg"/>
    <property type="match status" value="1"/>
</dbReference>
<evidence type="ECO:0000256" key="12">
    <source>
        <dbReference type="PROSITE-ProRule" id="PRU00169"/>
    </source>
</evidence>
<evidence type="ECO:0000256" key="8">
    <source>
        <dbReference type="ARBA" id="ARBA00022840"/>
    </source>
</evidence>
<dbReference type="CDD" id="cd00130">
    <property type="entry name" value="PAS"/>
    <property type="match status" value="5"/>
</dbReference>
<evidence type="ECO:0000259" key="15">
    <source>
        <dbReference type="PROSITE" id="PS50112"/>
    </source>
</evidence>
<dbReference type="Gene3D" id="1.10.287.130">
    <property type="match status" value="1"/>
</dbReference>
<gene>
    <name evidence="17" type="ORF">TPSD3_10920</name>
</gene>
<evidence type="ECO:0000259" key="14">
    <source>
        <dbReference type="PROSITE" id="PS50110"/>
    </source>
</evidence>
<dbReference type="Gene3D" id="3.40.50.2300">
    <property type="match status" value="1"/>
</dbReference>
<dbReference type="SMART" id="SM00091">
    <property type="entry name" value="PAS"/>
    <property type="match status" value="5"/>
</dbReference>
<dbReference type="AlphaFoldDB" id="A0A251X6C2"/>
<feature type="modified residue" description="4-aspartylphosphate" evidence="12">
    <location>
        <position position="965"/>
    </location>
</feature>
<dbReference type="Pfam" id="PF02518">
    <property type="entry name" value="HATPase_c"/>
    <property type="match status" value="1"/>
</dbReference>
<dbReference type="SMART" id="SM00448">
    <property type="entry name" value="REC"/>
    <property type="match status" value="1"/>
</dbReference>
<dbReference type="PANTHER" id="PTHR43047">
    <property type="entry name" value="TWO-COMPONENT HISTIDINE PROTEIN KINASE"/>
    <property type="match status" value="1"/>
</dbReference>
<evidence type="ECO:0000256" key="6">
    <source>
        <dbReference type="ARBA" id="ARBA00022741"/>
    </source>
</evidence>
<accession>A0A251X6C2</accession>
<feature type="domain" description="PAS" evidence="15">
    <location>
        <begin position="143"/>
        <end position="213"/>
    </location>
</feature>
<evidence type="ECO:0000256" key="9">
    <source>
        <dbReference type="ARBA" id="ARBA00023012"/>
    </source>
</evidence>
<dbReference type="InterPro" id="IPR001610">
    <property type="entry name" value="PAC"/>
</dbReference>
<dbReference type="InterPro" id="IPR035965">
    <property type="entry name" value="PAS-like_dom_sf"/>
</dbReference>
<dbReference type="PROSITE" id="PS50109">
    <property type="entry name" value="HIS_KIN"/>
    <property type="match status" value="1"/>
</dbReference>
<keyword evidence="7" id="KW-0418">Kinase</keyword>
<dbReference type="Gene3D" id="3.30.565.10">
    <property type="entry name" value="Histidine kinase-like ATPase, C-terminal domain"/>
    <property type="match status" value="1"/>
</dbReference>
<dbReference type="NCBIfam" id="TIGR00229">
    <property type="entry name" value="sensory_box"/>
    <property type="match status" value="5"/>
</dbReference>
<feature type="domain" description="PAS" evidence="15">
    <location>
        <begin position="399"/>
        <end position="470"/>
    </location>
</feature>
<keyword evidence="4 12" id="KW-0597">Phosphoprotein</keyword>
<dbReference type="FunFam" id="3.30.565.10:FF:000010">
    <property type="entry name" value="Sensor histidine kinase RcsC"/>
    <property type="match status" value="1"/>
</dbReference>
<keyword evidence="9" id="KW-0902">Two-component regulatory system</keyword>
<dbReference type="CDD" id="cd00082">
    <property type="entry name" value="HisKA"/>
    <property type="match status" value="1"/>
</dbReference>
<feature type="domain" description="PAC" evidence="16">
    <location>
        <begin position="217"/>
        <end position="271"/>
    </location>
</feature>
<reference evidence="17 18" key="1">
    <citation type="submission" date="2016-12" db="EMBL/GenBank/DDBJ databases">
        <title>Thioflexothrix psekupsii D3 genome sequencing and assembly.</title>
        <authorList>
            <person name="Fomenkov A."/>
            <person name="Vincze T."/>
            <person name="Grabovich M."/>
            <person name="Anton B.P."/>
            <person name="Dubinina G."/>
            <person name="Orlova M."/>
            <person name="Belousova E."/>
            <person name="Roberts R.J."/>
        </authorList>
    </citation>
    <scope>NUCLEOTIDE SEQUENCE [LARGE SCALE GENOMIC DNA]</scope>
    <source>
        <strain evidence="17">D3</strain>
    </source>
</reference>
<dbReference type="GO" id="GO:0005524">
    <property type="term" value="F:ATP binding"/>
    <property type="evidence" value="ECO:0007669"/>
    <property type="project" value="UniProtKB-KW"/>
</dbReference>
<comment type="subcellular location">
    <subcellularLocation>
        <location evidence="2">Membrane</location>
    </subcellularLocation>
</comment>
<dbReference type="InterPro" id="IPR013767">
    <property type="entry name" value="PAS_fold"/>
</dbReference>
<evidence type="ECO:0000256" key="5">
    <source>
        <dbReference type="ARBA" id="ARBA00022679"/>
    </source>
</evidence>
<feature type="domain" description="PAC" evidence="16">
    <location>
        <begin position="347"/>
        <end position="399"/>
    </location>
</feature>
<dbReference type="PRINTS" id="PR00344">
    <property type="entry name" value="BCTRLSENSOR"/>
</dbReference>
<evidence type="ECO:0000256" key="1">
    <source>
        <dbReference type="ARBA" id="ARBA00000085"/>
    </source>
</evidence>
<keyword evidence="5" id="KW-0808">Transferase</keyword>
<dbReference type="InterPro" id="IPR004358">
    <property type="entry name" value="Sig_transdc_His_kin-like_C"/>
</dbReference>
<dbReference type="SUPFAM" id="SSF47384">
    <property type="entry name" value="Homodimeric domain of signal transducing histidine kinase"/>
    <property type="match status" value="1"/>
</dbReference>
<evidence type="ECO:0000259" key="16">
    <source>
        <dbReference type="PROSITE" id="PS50113"/>
    </source>
</evidence>
<dbReference type="InterPro" id="IPR000700">
    <property type="entry name" value="PAS-assoc_C"/>
</dbReference>
<dbReference type="GO" id="GO:0000155">
    <property type="term" value="F:phosphorelay sensor kinase activity"/>
    <property type="evidence" value="ECO:0007669"/>
    <property type="project" value="InterPro"/>
</dbReference>